<keyword evidence="1" id="KW-0472">Membrane</keyword>
<name>A0A2N0I3S8_9SPHN</name>
<evidence type="ECO:0000313" key="2">
    <source>
        <dbReference type="EMBL" id="PKB25825.1"/>
    </source>
</evidence>
<gene>
    <name evidence="2" type="ORF">B0I00_1032</name>
</gene>
<protein>
    <submittedName>
        <fullName evidence="2">Uncharacterized protein</fullName>
    </submittedName>
</protein>
<dbReference type="AlphaFoldDB" id="A0A2N0I3S8"/>
<feature type="transmembrane region" description="Helical" evidence="1">
    <location>
        <begin position="48"/>
        <end position="67"/>
    </location>
</feature>
<reference evidence="2 3" key="1">
    <citation type="submission" date="2017-11" db="EMBL/GenBank/DDBJ databases">
        <title>Genomic Encyclopedia of Type Strains, Phase III (KMG-III): the genomes of soil and plant-associated and newly described type strains.</title>
        <authorList>
            <person name="Whitman W."/>
        </authorList>
    </citation>
    <scope>NUCLEOTIDE SEQUENCE [LARGE SCALE GENOMIC DNA]</scope>
    <source>
        <strain evidence="2 3">CGMCC 1.12274</strain>
    </source>
</reference>
<feature type="transmembrane region" description="Helical" evidence="1">
    <location>
        <begin position="12"/>
        <end position="36"/>
    </location>
</feature>
<dbReference type="EMBL" id="PHUF01000002">
    <property type="protein sequence ID" value="PKB25825.1"/>
    <property type="molecule type" value="Genomic_DNA"/>
</dbReference>
<comment type="caution">
    <text evidence="2">The sequence shown here is derived from an EMBL/GenBank/DDBJ whole genome shotgun (WGS) entry which is preliminary data.</text>
</comment>
<keyword evidence="1" id="KW-1133">Transmembrane helix</keyword>
<evidence type="ECO:0000256" key="1">
    <source>
        <dbReference type="SAM" id="Phobius"/>
    </source>
</evidence>
<evidence type="ECO:0000313" key="3">
    <source>
        <dbReference type="Proteomes" id="UP000232587"/>
    </source>
</evidence>
<proteinExistence type="predicted"/>
<keyword evidence="1" id="KW-0812">Transmembrane</keyword>
<sequence>MSVPIIPGRVTTGLILLQLGILIWTLTTAAGHFFSMFCAVGDDGMGDAFSSLHFVFLLLLPLGLASLRFSRLRIVYAVILLVSLATLTQQRAMMEAGHLHCEGP</sequence>
<dbReference type="RefSeq" id="WP_100866219.1">
    <property type="nucleotide sequence ID" value="NZ_PHUF01000002.1"/>
</dbReference>
<organism evidence="2 3">
    <name type="scientific">Novosphingobium kunmingense</name>
    <dbReference type="NCBI Taxonomy" id="1211806"/>
    <lineage>
        <taxon>Bacteria</taxon>
        <taxon>Pseudomonadati</taxon>
        <taxon>Pseudomonadota</taxon>
        <taxon>Alphaproteobacteria</taxon>
        <taxon>Sphingomonadales</taxon>
        <taxon>Sphingomonadaceae</taxon>
        <taxon>Novosphingobium</taxon>
    </lineage>
</organism>
<feature type="transmembrane region" description="Helical" evidence="1">
    <location>
        <begin position="74"/>
        <end position="92"/>
    </location>
</feature>
<accession>A0A2N0I3S8</accession>
<dbReference type="Proteomes" id="UP000232587">
    <property type="component" value="Unassembled WGS sequence"/>
</dbReference>
<keyword evidence="3" id="KW-1185">Reference proteome</keyword>